<gene>
    <name evidence="3" type="ORF">C4B60_20530</name>
</gene>
<dbReference type="EMBL" id="PREZ01000011">
    <property type="protein sequence ID" value="PPA68545.1"/>
    <property type="molecule type" value="Genomic_DNA"/>
</dbReference>
<keyword evidence="3" id="KW-0131">Cell cycle</keyword>
<feature type="coiled-coil region" evidence="1">
    <location>
        <begin position="62"/>
        <end position="96"/>
    </location>
</feature>
<name>A0A2S5G6F1_9BACL</name>
<dbReference type="GO" id="GO:0051301">
    <property type="term" value="P:cell division"/>
    <property type="evidence" value="ECO:0007669"/>
    <property type="project" value="UniProtKB-KW"/>
</dbReference>
<comment type="caution">
    <text evidence="3">The sequence shown here is derived from an EMBL/GenBank/DDBJ whole genome shotgun (WGS) entry which is preliminary data.</text>
</comment>
<dbReference type="InterPro" id="IPR039076">
    <property type="entry name" value="DivIC"/>
</dbReference>
<accession>A0A2S5G6F1</accession>
<feature type="transmembrane region" description="Helical" evidence="2">
    <location>
        <begin position="37"/>
        <end position="56"/>
    </location>
</feature>
<dbReference type="PANTHER" id="PTHR40027:SF1">
    <property type="entry name" value="CELL DIVISION PROTEIN DIVIC"/>
    <property type="match status" value="1"/>
</dbReference>
<dbReference type="Pfam" id="PF04977">
    <property type="entry name" value="DivIC"/>
    <property type="match status" value="1"/>
</dbReference>
<dbReference type="RefSeq" id="WP_104059832.1">
    <property type="nucleotide sequence ID" value="NZ_PREZ01000011.1"/>
</dbReference>
<keyword evidence="3" id="KW-0132">Cell division</keyword>
<dbReference type="Proteomes" id="UP000239047">
    <property type="component" value="Unassembled WGS sequence"/>
</dbReference>
<dbReference type="PANTHER" id="PTHR40027">
    <property type="entry name" value="CELL DIVISION PROTEIN DIVIC"/>
    <property type="match status" value="1"/>
</dbReference>
<keyword evidence="2" id="KW-0472">Membrane</keyword>
<reference evidence="3 4" key="1">
    <citation type="submission" date="2018-02" db="EMBL/GenBank/DDBJ databases">
        <title>Jeotgalibacillus proteolyticum sp. nov. a protease producing bacterium isolated from ocean sediments of Laizhou Bay.</title>
        <authorList>
            <person name="Li Y."/>
        </authorList>
    </citation>
    <scope>NUCLEOTIDE SEQUENCE [LARGE SCALE GENOMIC DNA]</scope>
    <source>
        <strain evidence="3 4">22-7</strain>
    </source>
</reference>
<keyword evidence="2" id="KW-1133">Transmembrane helix</keyword>
<organism evidence="3 4">
    <name type="scientific">Jeotgalibacillus proteolyticus</name>
    <dbReference type="NCBI Taxonomy" id="2082395"/>
    <lineage>
        <taxon>Bacteria</taxon>
        <taxon>Bacillati</taxon>
        <taxon>Bacillota</taxon>
        <taxon>Bacilli</taxon>
        <taxon>Bacillales</taxon>
        <taxon>Caryophanaceae</taxon>
        <taxon>Jeotgalibacillus</taxon>
    </lineage>
</organism>
<evidence type="ECO:0000256" key="1">
    <source>
        <dbReference type="SAM" id="Coils"/>
    </source>
</evidence>
<keyword evidence="2" id="KW-0812">Transmembrane</keyword>
<dbReference type="AlphaFoldDB" id="A0A2S5G6F1"/>
<keyword evidence="1" id="KW-0175">Coiled coil</keyword>
<keyword evidence="4" id="KW-1185">Reference proteome</keyword>
<evidence type="ECO:0000256" key="2">
    <source>
        <dbReference type="SAM" id="Phobius"/>
    </source>
</evidence>
<dbReference type="InterPro" id="IPR007060">
    <property type="entry name" value="FtsL/DivIC"/>
</dbReference>
<protein>
    <submittedName>
        <fullName evidence="3">Cell division protein DIVIC</fullName>
    </submittedName>
</protein>
<dbReference type="OrthoDB" id="2991180at2"/>
<evidence type="ECO:0000313" key="4">
    <source>
        <dbReference type="Proteomes" id="UP000239047"/>
    </source>
</evidence>
<evidence type="ECO:0000313" key="3">
    <source>
        <dbReference type="EMBL" id="PPA68545.1"/>
    </source>
</evidence>
<proteinExistence type="predicted"/>
<sequence>MGTKRKNVTSLENQYIVDQKNSEHRKELHKKRLIRRLSLFIVFAVVVSGLLISSMVTRANVLEEKQAQKVQLDEQLVQLKKDEKKLNNEIEKLNDDEYIAKLARRDYFLSDEGEIIFNIPEDGQTASDQEN</sequence>